<proteinExistence type="predicted"/>
<dbReference type="Pfam" id="PF01531">
    <property type="entry name" value="Glyco_transf_11"/>
    <property type="match status" value="1"/>
</dbReference>
<organism evidence="3 4">
    <name type="scientific">Bacteroides fragilis str. 3976T8</name>
    <dbReference type="NCBI Taxonomy" id="1339314"/>
    <lineage>
        <taxon>Bacteria</taxon>
        <taxon>Pseudomonadati</taxon>
        <taxon>Bacteroidota</taxon>
        <taxon>Bacteroidia</taxon>
        <taxon>Bacteroidales</taxon>
        <taxon>Bacteroidaceae</taxon>
        <taxon>Bacteroides</taxon>
    </lineage>
</organism>
<dbReference type="AlphaFoldDB" id="A0A016AR97"/>
<keyword evidence="2 3" id="KW-0808">Transferase</keyword>
<dbReference type="PATRIC" id="fig|1339314.3.peg.1842"/>
<reference evidence="3 4" key="1">
    <citation type="submission" date="2014-02" db="EMBL/GenBank/DDBJ databases">
        <authorList>
            <person name="Sears C."/>
            <person name="Carroll K."/>
            <person name="Sack B.R."/>
            <person name="Qadri F."/>
            <person name="Myers L.L."/>
            <person name="Chung G.-T."/>
            <person name="Escheverria P."/>
            <person name="Fraser C.M."/>
            <person name="Sadzewicz L."/>
            <person name="Shefchek K.A."/>
            <person name="Tallon L."/>
            <person name="Das S.P."/>
            <person name="Daugherty S."/>
            <person name="Mongodin E.F."/>
        </authorList>
    </citation>
    <scope>NUCLEOTIDE SEQUENCE [LARGE SCALE GENOMIC DNA]</scope>
    <source>
        <strain evidence="3 4">3976T8</strain>
    </source>
</reference>
<dbReference type="RefSeq" id="WP_005786334.1">
    <property type="nucleotide sequence ID" value="NZ_JGDS01000045.1"/>
</dbReference>
<dbReference type="Proteomes" id="UP000020938">
    <property type="component" value="Unassembled WGS sequence"/>
</dbReference>
<evidence type="ECO:0000256" key="1">
    <source>
        <dbReference type="ARBA" id="ARBA00022676"/>
    </source>
</evidence>
<dbReference type="Gene3D" id="3.40.50.11350">
    <property type="match status" value="1"/>
</dbReference>
<name>A0A016AR97_BACFG</name>
<dbReference type="PANTHER" id="PTHR11927">
    <property type="entry name" value="GALACTOSIDE 2-L-FUCOSYLTRANSFERASE"/>
    <property type="match status" value="1"/>
</dbReference>
<dbReference type="GO" id="GO:0008107">
    <property type="term" value="F:galactoside 2-alpha-L-fucosyltransferase activity"/>
    <property type="evidence" value="ECO:0007669"/>
    <property type="project" value="InterPro"/>
</dbReference>
<dbReference type="InterPro" id="IPR002516">
    <property type="entry name" value="Glyco_trans_11"/>
</dbReference>
<comment type="caution">
    <text evidence="3">The sequence shown here is derived from an EMBL/GenBank/DDBJ whole genome shotgun (WGS) entry which is preliminary data.</text>
</comment>
<accession>A0A016AR97</accession>
<sequence>MDIILLHNGLGNQMSQYAFYLSKKKNGIHTSYICLSNDHNGIELDKVFGVECQMGCKKIFLLFILRLLMSNRTGFLIRKVNLLFSKIKIKLITENLDYSFHPSFLSASPYCLAFWVGGWHHPQYYSEISSQIKEAFTFKRSLLDERNICIEKRMREPNSVCLHIRRGDYLTGINYELFGKVCNEQYYQKAIDYIEGKLSDICYYVFSNDMEWAKKILLGKNAVFVDWNRGEESWKDMYLMSKCSNLIIPNSTFSWWAAWLCEHPVNIVCPKLFVYGDEQSDIYLDNWHKIE</sequence>
<dbReference type="CDD" id="cd11301">
    <property type="entry name" value="Fut1_Fut2_like"/>
    <property type="match status" value="1"/>
</dbReference>
<dbReference type="EMBL" id="JGDS01000045">
    <property type="protein sequence ID" value="EXZ73980.1"/>
    <property type="molecule type" value="Genomic_DNA"/>
</dbReference>
<protein>
    <submittedName>
        <fullName evidence="3">Glycosyl transferase 11 family protein</fullName>
    </submittedName>
</protein>
<dbReference type="GO" id="GO:0005975">
    <property type="term" value="P:carbohydrate metabolic process"/>
    <property type="evidence" value="ECO:0007669"/>
    <property type="project" value="InterPro"/>
</dbReference>
<evidence type="ECO:0000313" key="4">
    <source>
        <dbReference type="Proteomes" id="UP000020938"/>
    </source>
</evidence>
<dbReference type="PANTHER" id="PTHR11927:SF9">
    <property type="entry name" value="L-FUCOSYLTRANSFERASE"/>
    <property type="match status" value="1"/>
</dbReference>
<dbReference type="GO" id="GO:0016020">
    <property type="term" value="C:membrane"/>
    <property type="evidence" value="ECO:0007669"/>
    <property type="project" value="InterPro"/>
</dbReference>
<evidence type="ECO:0000256" key="2">
    <source>
        <dbReference type="ARBA" id="ARBA00022679"/>
    </source>
</evidence>
<gene>
    <name evidence="3" type="ORF">M123_1628</name>
</gene>
<keyword evidence="1" id="KW-0328">Glycosyltransferase</keyword>
<evidence type="ECO:0000313" key="3">
    <source>
        <dbReference type="EMBL" id="EXZ73980.1"/>
    </source>
</evidence>